<evidence type="ECO:0000313" key="2">
    <source>
        <dbReference type="Proteomes" id="UP000078200"/>
    </source>
</evidence>
<reference evidence="1" key="1">
    <citation type="submission" date="2020-05" db="UniProtKB">
        <authorList>
            <consortium name="EnsemblMetazoa"/>
        </authorList>
    </citation>
    <scope>IDENTIFICATION</scope>
    <source>
        <strain evidence="1">TTRI</strain>
    </source>
</reference>
<proteinExistence type="predicted"/>
<accession>A0A1A9VUC9</accession>
<sequence>MYESQTLYRRQLPVLQWPGPPPHFEVGNMMASESFTPVIVLGLHTGDDDNVAKNTDDIDEYRGQWCWRNNFKNLDKCRTEISINYNKNFADYGSLQLYEMKFWFMALAIVGVTISVNKG</sequence>
<protein>
    <submittedName>
        <fullName evidence="1">Uncharacterized protein</fullName>
    </submittedName>
</protein>
<evidence type="ECO:0000313" key="1">
    <source>
        <dbReference type="EnsemblMetazoa" id="GAUT047952-PA"/>
    </source>
</evidence>
<organism evidence="1 2">
    <name type="scientific">Glossina austeni</name>
    <name type="common">Savannah tsetse fly</name>
    <dbReference type="NCBI Taxonomy" id="7395"/>
    <lineage>
        <taxon>Eukaryota</taxon>
        <taxon>Metazoa</taxon>
        <taxon>Ecdysozoa</taxon>
        <taxon>Arthropoda</taxon>
        <taxon>Hexapoda</taxon>
        <taxon>Insecta</taxon>
        <taxon>Pterygota</taxon>
        <taxon>Neoptera</taxon>
        <taxon>Endopterygota</taxon>
        <taxon>Diptera</taxon>
        <taxon>Brachycera</taxon>
        <taxon>Muscomorpha</taxon>
        <taxon>Hippoboscoidea</taxon>
        <taxon>Glossinidae</taxon>
        <taxon>Glossina</taxon>
    </lineage>
</organism>
<name>A0A1A9VUC9_GLOAU</name>
<dbReference type="AlphaFoldDB" id="A0A1A9VUC9"/>
<dbReference type="EnsemblMetazoa" id="GAUT047952-RA">
    <property type="protein sequence ID" value="GAUT047952-PA"/>
    <property type="gene ID" value="GAUT047952"/>
</dbReference>
<keyword evidence="2" id="KW-1185">Reference proteome</keyword>
<dbReference type="Proteomes" id="UP000078200">
    <property type="component" value="Unassembled WGS sequence"/>
</dbReference>
<dbReference type="VEuPathDB" id="VectorBase:GAUT047952"/>